<evidence type="ECO:0000256" key="9">
    <source>
        <dbReference type="SAM" id="MobiDB-lite"/>
    </source>
</evidence>
<dbReference type="InterPro" id="IPR040459">
    <property type="entry name" value="MJ1316"/>
</dbReference>
<dbReference type="Gene3D" id="1.10.1410.10">
    <property type="match status" value="1"/>
</dbReference>
<dbReference type="Pfam" id="PF04457">
    <property type="entry name" value="MJ1316"/>
    <property type="match status" value="1"/>
</dbReference>
<name>A0ABX9K2W4_9BACT</name>
<feature type="domain" description="Poly(A) polymerase central" evidence="12">
    <location>
        <begin position="797"/>
        <end position="935"/>
    </location>
</feature>
<dbReference type="InterPro" id="IPR043519">
    <property type="entry name" value="NT_sf"/>
</dbReference>
<feature type="compositionally biased region" description="Pro residues" evidence="9">
    <location>
        <begin position="89"/>
        <end position="98"/>
    </location>
</feature>
<dbReference type="InterPro" id="IPR036691">
    <property type="entry name" value="Endo/exonu/phosph_ase_sf"/>
</dbReference>
<evidence type="ECO:0000259" key="13">
    <source>
        <dbReference type="Pfam" id="PF20750"/>
    </source>
</evidence>
<dbReference type="SUPFAM" id="SSF55144">
    <property type="entry name" value="LigT-like"/>
    <property type="match status" value="1"/>
</dbReference>
<keyword evidence="5" id="KW-0479">Metal-binding</keyword>
<dbReference type="InterPro" id="IPR009097">
    <property type="entry name" value="Cyclic_Pdiesterase"/>
</dbReference>
<keyword evidence="7" id="KW-0067">ATP-binding</keyword>
<dbReference type="Gene3D" id="3.90.1140.10">
    <property type="entry name" value="Cyclic phosphodiesterase"/>
    <property type="match status" value="1"/>
</dbReference>
<dbReference type="SUPFAM" id="SSF56219">
    <property type="entry name" value="DNase I-like"/>
    <property type="match status" value="1"/>
</dbReference>
<evidence type="ECO:0000313" key="14">
    <source>
        <dbReference type="EMBL" id="REG32242.1"/>
    </source>
</evidence>
<gene>
    <name evidence="14" type="ORF">ATI61_105570</name>
</gene>
<dbReference type="Proteomes" id="UP000256345">
    <property type="component" value="Unassembled WGS sequence"/>
</dbReference>
<comment type="cofactor">
    <cofactor evidence="2">
        <name>Mg(2+)</name>
        <dbReference type="ChEBI" id="CHEBI:18420"/>
    </cofactor>
</comment>
<dbReference type="InterPro" id="IPR048840">
    <property type="entry name" value="PolA_pol_NTPase"/>
</dbReference>
<dbReference type="CDD" id="cd05402">
    <property type="entry name" value="NT_PAP_TUTase"/>
    <property type="match status" value="1"/>
</dbReference>
<evidence type="ECO:0000256" key="8">
    <source>
        <dbReference type="ARBA" id="ARBA00022842"/>
    </source>
</evidence>
<evidence type="ECO:0000256" key="3">
    <source>
        <dbReference type="ARBA" id="ARBA00022664"/>
    </source>
</evidence>
<keyword evidence="3" id="KW-0507">mRNA processing</keyword>
<dbReference type="RefSeq" id="WP_047859736.1">
    <property type="nucleotide sequence ID" value="NZ_CP011509.1"/>
</dbReference>
<dbReference type="Gene3D" id="3.60.10.10">
    <property type="entry name" value="Endonuclease/exonuclease/phosphatase"/>
    <property type="match status" value="1"/>
</dbReference>
<keyword evidence="6" id="KW-0547">Nucleotide-binding</keyword>
<accession>A0ABX9K2W4</accession>
<dbReference type="Pfam" id="PF03372">
    <property type="entry name" value="Exo_endo_phos"/>
    <property type="match status" value="1"/>
</dbReference>
<evidence type="ECO:0000256" key="6">
    <source>
        <dbReference type="ARBA" id="ARBA00022741"/>
    </source>
</evidence>
<dbReference type="Gene3D" id="3.30.460.10">
    <property type="entry name" value="Beta Polymerase, domain 2"/>
    <property type="match status" value="1"/>
</dbReference>
<dbReference type="EMBL" id="QUMU01000005">
    <property type="protein sequence ID" value="REG32242.1"/>
    <property type="molecule type" value="Genomic_DNA"/>
</dbReference>
<evidence type="ECO:0000256" key="7">
    <source>
        <dbReference type="ARBA" id="ARBA00022840"/>
    </source>
</evidence>
<dbReference type="Pfam" id="PF13563">
    <property type="entry name" value="2_5_RNA_ligase2"/>
    <property type="match status" value="1"/>
</dbReference>
<evidence type="ECO:0000256" key="2">
    <source>
        <dbReference type="ARBA" id="ARBA00001946"/>
    </source>
</evidence>
<feature type="domain" description="Poly(A) polymerase nucleotidyltransferase" evidence="13">
    <location>
        <begin position="660"/>
        <end position="787"/>
    </location>
</feature>
<feature type="domain" description="Endonuclease/exonuclease/phosphatase" evidence="10">
    <location>
        <begin position="142"/>
        <end position="357"/>
    </location>
</feature>
<sequence length="1050" mass="115960">MSQDRFQTSREVYHRIRWDPRFDAREFVIGYDAHGETMEEMPFGAFAPDGEIPWHRVWYFKRGHELVWDRRERIDRLSSLSFKTSEGVAPPPPPPPAPTSEAAPRFTPLPFHRYDARANTWVEAEPSVATEALPAPAELTVATFNVLFDLYDPELLATHRRTAATLSLLRSVDADIIALQEVTAPFLRALLEKQWVREHYFVSDGPEASTVEPYGQVLLSRFPFAALSQCVFSRDKRIIAGELALPGGSLWVATPHLTSDRDPVRGKARAAQVQALLEWARSLGDEGRESPDIALVGDFNFGDDAPEVQDFQRAGFVDAWTALRPGDAGYTFDPSRNTLAALTTTSGRRQRLDRVLVLSASGRLILQEVELFAEAPLSGPPGPGGDALFASDHFGLSCVLERRTASVLAPAPALPRVTPRPLTVPLVRQSCLVLVPPEEVWAPIQALRAVHDSKFERWMPHVTLLFPFVPEDSFGEAEALLSEALRDIEPFEVMLSGFGYFEHSSDVTAWLRPDDRPHGALEALHAALEKVFPRGESRGREPEFDFTPHLTVGQLPRAPAATIRRTLATWERDWRPIRFEVSDVCLTSKRGDGPFEVRRRVPLGGRPRSGASRFTPSGPVREVRSSAEEKDVLRAVLSARGAWSSAETRHARQAVVGRLEALCARAGAELLPYGSYLLGTDNAGSDVDAVAVGPASLSREDFAHTLTRLVAEQEGPASARFVADAALPLVKLSLDGVHFDVSYARRPEGVEPCPPTELLARYGERLDIPGFRSLNGWRDTQVLLDCVGHEGAGAERFRTVLRAVRSWAKARGVYSHALGYLGGLSWSVLVAWACTHAPREASRSDGGLLAYFFETFSAWQWPRPVTLTGETAGYRTSDRRDLMPVVAPALPPRNTARNVSRSTLQVLRDELSRACEVVRRARAEGTEAAWAALFEPVDLEREFPVRLRVSVEAPSPETRERAAGWVLGHLTALVYRLEADRGLFARPFPNAAPEGPFLIGLATRDPGGHEALSVRPGSPLARTMDEFRASFQEWSHRPAGAALSLELAPR</sequence>
<evidence type="ECO:0000259" key="12">
    <source>
        <dbReference type="Pfam" id="PF04928"/>
    </source>
</evidence>
<reference evidence="14 15" key="1">
    <citation type="submission" date="2018-08" db="EMBL/GenBank/DDBJ databases">
        <title>Genomic Encyclopedia of Archaeal and Bacterial Type Strains, Phase II (KMG-II): from individual species to whole genera.</title>
        <authorList>
            <person name="Goeker M."/>
        </authorList>
    </citation>
    <scope>NUCLEOTIDE SEQUENCE [LARGE SCALE GENOMIC DNA]</scope>
    <source>
        <strain evidence="14 15">DSM 2261</strain>
    </source>
</reference>
<protein>
    <submittedName>
        <fullName evidence="14">Poly(A) polymerase</fullName>
    </submittedName>
</protein>
<evidence type="ECO:0000259" key="10">
    <source>
        <dbReference type="Pfam" id="PF03372"/>
    </source>
</evidence>
<keyword evidence="4" id="KW-0808">Transferase</keyword>
<keyword evidence="15" id="KW-1185">Reference proteome</keyword>
<evidence type="ECO:0000313" key="15">
    <source>
        <dbReference type="Proteomes" id="UP000256345"/>
    </source>
</evidence>
<dbReference type="Pfam" id="PF04928">
    <property type="entry name" value="PAP_central"/>
    <property type="match status" value="1"/>
</dbReference>
<feature type="domain" description="MJ1316 RNA cyclic group end recognition" evidence="11">
    <location>
        <begin position="7"/>
        <end position="70"/>
    </location>
</feature>
<comment type="caution">
    <text evidence="14">The sequence shown here is derived from an EMBL/GenBank/DDBJ whole genome shotgun (WGS) entry which is preliminary data.</text>
</comment>
<comment type="cofactor">
    <cofactor evidence="1">
        <name>Mn(2+)</name>
        <dbReference type="ChEBI" id="CHEBI:29035"/>
    </cofactor>
</comment>
<dbReference type="Pfam" id="PF20750">
    <property type="entry name" value="PAP_NTPase"/>
    <property type="match status" value="1"/>
</dbReference>
<dbReference type="InterPro" id="IPR007012">
    <property type="entry name" value="PolA_pol_cen_dom"/>
</dbReference>
<dbReference type="CDD" id="cd09080">
    <property type="entry name" value="TDP2"/>
    <property type="match status" value="1"/>
</dbReference>
<evidence type="ECO:0000259" key="11">
    <source>
        <dbReference type="Pfam" id="PF04457"/>
    </source>
</evidence>
<keyword evidence="8" id="KW-0460">Magnesium</keyword>
<evidence type="ECO:0000256" key="1">
    <source>
        <dbReference type="ARBA" id="ARBA00001936"/>
    </source>
</evidence>
<dbReference type="InterPro" id="IPR005135">
    <property type="entry name" value="Endo/exonuclease/phosphatase"/>
</dbReference>
<dbReference type="PANTHER" id="PTHR10682">
    <property type="entry name" value="POLY A POLYMERASE"/>
    <property type="match status" value="1"/>
</dbReference>
<organism evidence="14 15">
    <name type="scientific">Archangium gephyra</name>
    <dbReference type="NCBI Taxonomy" id="48"/>
    <lineage>
        <taxon>Bacteria</taxon>
        <taxon>Pseudomonadati</taxon>
        <taxon>Myxococcota</taxon>
        <taxon>Myxococcia</taxon>
        <taxon>Myxococcales</taxon>
        <taxon>Cystobacterineae</taxon>
        <taxon>Archangiaceae</taxon>
        <taxon>Archangium</taxon>
    </lineage>
</organism>
<feature type="region of interest" description="Disordered" evidence="9">
    <location>
        <begin position="83"/>
        <end position="104"/>
    </location>
</feature>
<dbReference type="SUPFAM" id="SSF81301">
    <property type="entry name" value="Nucleotidyltransferase"/>
    <property type="match status" value="1"/>
</dbReference>
<evidence type="ECO:0000256" key="5">
    <source>
        <dbReference type="ARBA" id="ARBA00022723"/>
    </source>
</evidence>
<dbReference type="SUPFAM" id="SSF81631">
    <property type="entry name" value="PAP/OAS1 substrate-binding domain"/>
    <property type="match status" value="1"/>
</dbReference>
<dbReference type="PANTHER" id="PTHR10682:SF10">
    <property type="entry name" value="POLYNUCLEOTIDE ADENYLYLTRANSFERASE"/>
    <property type="match status" value="1"/>
</dbReference>
<proteinExistence type="predicted"/>
<evidence type="ECO:0000256" key="4">
    <source>
        <dbReference type="ARBA" id="ARBA00022679"/>
    </source>
</evidence>